<feature type="non-terminal residue" evidence="2">
    <location>
        <position position="126"/>
    </location>
</feature>
<dbReference type="InParanoid" id="A0A1V9X0G2"/>
<dbReference type="Proteomes" id="UP000192247">
    <property type="component" value="Unassembled WGS sequence"/>
</dbReference>
<reference evidence="2 3" key="1">
    <citation type="journal article" date="2017" name="Gigascience">
        <title>Draft genome of the honey bee ectoparasitic mite, Tropilaelaps mercedesae, is shaped by the parasitic life history.</title>
        <authorList>
            <person name="Dong X."/>
            <person name="Armstrong S.D."/>
            <person name="Xia D."/>
            <person name="Makepeace B.L."/>
            <person name="Darby A.C."/>
            <person name="Kadowaki T."/>
        </authorList>
    </citation>
    <scope>NUCLEOTIDE SEQUENCE [LARGE SCALE GENOMIC DNA]</scope>
    <source>
        <strain evidence="2">Wuxi-XJTLU</strain>
    </source>
</reference>
<protein>
    <submittedName>
        <fullName evidence="2">Uncharacterized protein</fullName>
    </submittedName>
</protein>
<organism evidence="2 3">
    <name type="scientific">Tropilaelaps mercedesae</name>
    <dbReference type="NCBI Taxonomy" id="418985"/>
    <lineage>
        <taxon>Eukaryota</taxon>
        <taxon>Metazoa</taxon>
        <taxon>Ecdysozoa</taxon>
        <taxon>Arthropoda</taxon>
        <taxon>Chelicerata</taxon>
        <taxon>Arachnida</taxon>
        <taxon>Acari</taxon>
        <taxon>Parasitiformes</taxon>
        <taxon>Mesostigmata</taxon>
        <taxon>Gamasina</taxon>
        <taxon>Dermanyssoidea</taxon>
        <taxon>Laelapidae</taxon>
        <taxon>Tropilaelaps</taxon>
    </lineage>
</organism>
<keyword evidence="1" id="KW-1133">Transmembrane helix</keyword>
<dbReference type="AlphaFoldDB" id="A0A1V9X0G2"/>
<dbReference type="EMBL" id="MNPL01030624">
    <property type="protein sequence ID" value="OQR66918.1"/>
    <property type="molecule type" value="Genomic_DNA"/>
</dbReference>
<proteinExistence type="predicted"/>
<comment type="caution">
    <text evidence="2">The sequence shown here is derived from an EMBL/GenBank/DDBJ whole genome shotgun (WGS) entry which is preliminary data.</text>
</comment>
<gene>
    <name evidence="2" type="ORF">BIW11_13843</name>
</gene>
<accession>A0A1V9X0G2</accession>
<feature type="transmembrane region" description="Helical" evidence="1">
    <location>
        <begin position="16"/>
        <end position="38"/>
    </location>
</feature>
<evidence type="ECO:0000256" key="1">
    <source>
        <dbReference type="SAM" id="Phobius"/>
    </source>
</evidence>
<evidence type="ECO:0000313" key="3">
    <source>
        <dbReference type="Proteomes" id="UP000192247"/>
    </source>
</evidence>
<sequence length="126" mass="14344">MEATVSVPRAHLDTGYAGGFVVFVFAFTAANLSVGFFLSSCERPQEIRLFKYLTYEIPRIRENILLSVPKSAVINRLQCTEGYIYQEGRRIRVTEFRVKVDFGFTSRRLMLESCTLAGCNQLFNGK</sequence>
<keyword evidence="1" id="KW-0812">Transmembrane</keyword>
<evidence type="ECO:0000313" key="2">
    <source>
        <dbReference type="EMBL" id="OQR66918.1"/>
    </source>
</evidence>
<keyword evidence="3" id="KW-1185">Reference proteome</keyword>
<name>A0A1V9X0G2_9ACAR</name>
<keyword evidence="1" id="KW-0472">Membrane</keyword>